<dbReference type="PANTHER" id="PTHR21237:SF23">
    <property type="entry name" value="GRPE PROTEIN HOMOLOG, MITOCHONDRIAL"/>
    <property type="match status" value="1"/>
</dbReference>
<dbReference type="PATRIC" id="fig|886738.10.peg.2213"/>
<dbReference type="Gene3D" id="2.30.22.10">
    <property type="entry name" value="Head domain of nucleotide exchange factor GrpE"/>
    <property type="match status" value="1"/>
</dbReference>
<dbReference type="InterPro" id="IPR000740">
    <property type="entry name" value="GrpE"/>
</dbReference>
<keyword evidence="3" id="KW-0346">Stress response</keyword>
<evidence type="ECO:0000256" key="2">
    <source>
        <dbReference type="ARBA" id="ARBA00023186"/>
    </source>
</evidence>
<name>F3KN39_9ARCH</name>
<comment type="function">
    <text evidence="3">Participates actively in the response to hyperosmotic and heat shock by preventing the aggregation of stress-denatured proteins, in association with DnaK and GrpE. It is the nucleotide exchange factor for DnaK and may function as a thermosensor. Unfolded proteins bind initially to DnaJ; upon interaction with the DnaJ-bound protein, DnaK hydrolyzes its bound ATP, resulting in the formation of a stable complex. GrpE releases ADP from DnaK; ATP binding to DnaK triggers the release of the substrate protein, thus completing the reaction cycle. Several rounds of ATP-dependent interactions between DnaJ, DnaK and GrpE are required for fully efficient folding.</text>
</comment>
<dbReference type="SUPFAM" id="SSF58014">
    <property type="entry name" value="Coiled-coil domain of nucleotide exchange factor GrpE"/>
    <property type="match status" value="1"/>
</dbReference>
<dbReference type="CDD" id="cd00446">
    <property type="entry name" value="GrpE"/>
    <property type="match status" value="1"/>
</dbReference>
<dbReference type="SUPFAM" id="SSF51064">
    <property type="entry name" value="Head domain of nucleotide exchange factor GrpE"/>
    <property type="match status" value="1"/>
</dbReference>
<proteinExistence type="inferred from homology"/>
<dbReference type="GO" id="GO:0006457">
    <property type="term" value="P:protein folding"/>
    <property type="evidence" value="ECO:0007669"/>
    <property type="project" value="InterPro"/>
</dbReference>
<comment type="caution">
    <text evidence="6">The sequence shown here is derived from an EMBL/GenBank/DDBJ whole genome shotgun (WGS) entry which is preliminary data.</text>
</comment>
<keyword evidence="2 3" id="KW-0143">Chaperone</keyword>
<accession>F3KN39</accession>
<dbReference type="InterPro" id="IPR009012">
    <property type="entry name" value="GrpE_head"/>
</dbReference>
<protein>
    <recommendedName>
        <fullName evidence="3">Protein GrpE</fullName>
    </recommendedName>
</protein>
<dbReference type="AlphaFoldDB" id="F3KN39"/>
<gene>
    <name evidence="6" type="ORF">Nlim_2085</name>
</gene>
<dbReference type="EMBL" id="AEGP01000066">
    <property type="protein sequence ID" value="EGG41272.1"/>
    <property type="molecule type" value="Genomic_DNA"/>
</dbReference>
<dbReference type="GO" id="GO:0051087">
    <property type="term" value="F:protein-folding chaperone binding"/>
    <property type="evidence" value="ECO:0007669"/>
    <property type="project" value="InterPro"/>
</dbReference>
<dbReference type="HOGENOM" id="CLU_057217_5_2_2"/>
<dbReference type="GO" id="GO:0000774">
    <property type="term" value="F:adenyl-nucleotide exchange factor activity"/>
    <property type="evidence" value="ECO:0007669"/>
    <property type="project" value="InterPro"/>
</dbReference>
<dbReference type="InterPro" id="IPR013805">
    <property type="entry name" value="GrpE_CC"/>
</dbReference>
<dbReference type="GO" id="GO:0042803">
    <property type="term" value="F:protein homodimerization activity"/>
    <property type="evidence" value="ECO:0007669"/>
    <property type="project" value="InterPro"/>
</dbReference>
<dbReference type="GO" id="GO:0051082">
    <property type="term" value="F:unfolded protein binding"/>
    <property type="evidence" value="ECO:0007669"/>
    <property type="project" value="TreeGrafter"/>
</dbReference>
<evidence type="ECO:0000256" key="5">
    <source>
        <dbReference type="SAM" id="Coils"/>
    </source>
</evidence>
<keyword evidence="5" id="KW-0175">Coiled coil</keyword>
<feature type="coiled-coil region" evidence="5">
    <location>
        <begin position="39"/>
        <end position="80"/>
    </location>
</feature>
<dbReference type="PROSITE" id="PS01071">
    <property type="entry name" value="GRPE"/>
    <property type="match status" value="1"/>
</dbReference>
<evidence type="ECO:0000313" key="6">
    <source>
        <dbReference type="EMBL" id="EGG41272.1"/>
    </source>
</evidence>
<dbReference type="Gene3D" id="3.90.20.20">
    <property type="match status" value="1"/>
</dbReference>
<reference evidence="6" key="1">
    <citation type="journal article" date="2011" name="PLoS ONE">
        <title>Genome of a low-salinity ammonia-oxidizing archaeon determined by single-cell and metagenomic analysis.</title>
        <authorList>
            <person name="Blainey P.C."/>
            <person name="Mosier A.C."/>
            <person name="Potanina A."/>
            <person name="Francis C.A."/>
            <person name="Quake S.R."/>
        </authorList>
    </citation>
    <scope>NUCLEOTIDE SEQUENCE [LARGE SCALE GENOMIC DNA]</scope>
    <source>
        <strain evidence="6">SFB1</strain>
    </source>
</reference>
<sequence>MFELSDENNLDEIPVNVISKNHISESHDDQTQNNNQIQSGNENQDIVKLENLLEKEKQKVQDYEDKLKHVLADYQNLHRKTQSDIEKGVNTKIDEFMLDFLKIHDDFIRAKQVFTESKINTEGLDSILKNMDALLAKYDVTPIDALGEIFDPNLHEAISIITDTELDSNTITKELRKGYISHKRVIRPTLVEISKK</sequence>
<organism evidence="6">
    <name type="scientific">Candidatus Nitrosarchaeum limnium SFB1</name>
    <dbReference type="NCBI Taxonomy" id="886738"/>
    <lineage>
        <taxon>Archaea</taxon>
        <taxon>Nitrososphaerota</taxon>
        <taxon>Nitrososphaeria</taxon>
        <taxon>Nitrosopumilales</taxon>
        <taxon>Nitrosopumilaceae</taxon>
        <taxon>Nitrosarchaeum</taxon>
    </lineage>
</organism>
<evidence type="ECO:0000256" key="3">
    <source>
        <dbReference type="RuleBase" id="RU000639"/>
    </source>
</evidence>
<dbReference type="PRINTS" id="PR00773">
    <property type="entry name" value="GRPEPROTEIN"/>
</dbReference>
<dbReference type="Pfam" id="PF01025">
    <property type="entry name" value="GrpE"/>
    <property type="match status" value="1"/>
</dbReference>
<evidence type="ECO:0000256" key="4">
    <source>
        <dbReference type="RuleBase" id="RU004478"/>
    </source>
</evidence>
<evidence type="ECO:0000256" key="1">
    <source>
        <dbReference type="ARBA" id="ARBA00009054"/>
    </source>
</evidence>
<comment type="similarity">
    <text evidence="1 4">Belongs to the GrpE family.</text>
</comment>
<dbReference type="STRING" id="886738.Nlim_2085"/>
<dbReference type="Proteomes" id="UP000004348">
    <property type="component" value="Chromosome"/>
</dbReference>
<dbReference type="HAMAP" id="MF_01151">
    <property type="entry name" value="GrpE"/>
    <property type="match status" value="1"/>
</dbReference>
<dbReference type="PANTHER" id="PTHR21237">
    <property type="entry name" value="GRPE PROTEIN"/>
    <property type="match status" value="1"/>
</dbReference>